<dbReference type="Proteomes" id="UP001328107">
    <property type="component" value="Unassembled WGS sequence"/>
</dbReference>
<feature type="transmembrane region" description="Helical" evidence="1">
    <location>
        <begin position="91"/>
        <end position="114"/>
    </location>
</feature>
<comment type="caution">
    <text evidence="2">The sequence shown here is derived from an EMBL/GenBank/DDBJ whole genome shotgun (WGS) entry which is preliminary data.</text>
</comment>
<keyword evidence="3" id="KW-1185">Reference proteome</keyword>
<keyword evidence="1" id="KW-0812">Transmembrane</keyword>
<name>A0AAN5CXF3_9BILA</name>
<keyword evidence="1" id="KW-1133">Transmembrane helix</keyword>
<dbReference type="AlphaFoldDB" id="A0AAN5CXF3"/>
<gene>
    <name evidence="2" type="ORF">PMAYCL1PPCAC_21982</name>
</gene>
<protein>
    <submittedName>
        <fullName evidence="2">Uncharacterized protein</fullName>
    </submittedName>
</protein>
<sequence length="120" mass="12684">RMDGFGDFIASVREAVPKEWGGTKDKDGVVMNLASYIDSIHKKPGTEQFGFGAVAGLGTGYTYAKGNKIVKICLEQDLKGMTPLELEASKIGPFISSHGFLLIGFGVGAVLACVKSRSAL</sequence>
<evidence type="ECO:0000256" key="1">
    <source>
        <dbReference type="SAM" id="Phobius"/>
    </source>
</evidence>
<reference evidence="3" key="1">
    <citation type="submission" date="2022-10" db="EMBL/GenBank/DDBJ databases">
        <title>Genome assembly of Pristionchus species.</title>
        <authorList>
            <person name="Yoshida K."/>
            <person name="Sommer R.J."/>
        </authorList>
    </citation>
    <scope>NUCLEOTIDE SEQUENCE [LARGE SCALE GENOMIC DNA]</scope>
    <source>
        <strain evidence="3">RS5460</strain>
    </source>
</reference>
<feature type="non-terminal residue" evidence="2">
    <location>
        <position position="1"/>
    </location>
</feature>
<proteinExistence type="predicted"/>
<organism evidence="2 3">
    <name type="scientific">Pristionchus mayeri</name>
    <dbReference type="NCBI Taxonomy" id="1317129"/>
    <lineage>
        <taxon>Eukaryota</taxon>
        <taxon>Metazoa</taxon>
        <taxon>Ecdysozoa</taxon>
        <taxon>Nematoda</taxon>
        <taxon>Chromadorea</taxon>
        <taxon>Rhabditida</taxon>
        <taxon>Rhabditina</taxon>
        <taxon>Diplogasteromorpha</taxon>
        <taxon>Diplogasteroidea</taxon>
        <taxon>Neodiplogasteridae</taxon>
        <taxon>Pristionchus</taxon>
    </lineage>
</organism>
<evidence type="ECO:0000313" key="2">
    <source>
        <dbReference type="EMBL" id="GMR51787.1"/>
    </source>
</evidence>
<evidence type="ECO:0000313" key="3">
    <source>
        <dbReference type="Proteomes" id="UP001328107"/>
    </source>
</evidence>
<keyword evidence="1" id="KW-0472">Membrane</keyword>
<dbReference type="EMBL" id="BTRK01000005">
    <property type="protein sequence ID" value="GMR51787.1"/>
    <property type="molecule type" value="Genomic_DNA"/>
</dbReference>
<accession>A0AAN5CXF3</accession>